<feature type="domain" description="PLD phosphodiesterase" evidence="6">
    <location>
        <begin position="593"/>
        <end position="620"/>
    </location>
</feature>
<sequence>MAKETQKERVLPQIVSKDGKAAQASATSNIWVGHGSVFSQPTSGNKIHPFTTGKDYFADFIAQCAQAKEEIYIIGWQVSWDAMLAPGMRLWDVLCEAAKRQVNIYVMPWDDTPPVQTYDDQTRVALEVINDHLGLSKKNKRVHVALAKSYATKNNSYFSHHQKLVVIDRKVAYVGGMDLCYGRYDDARFDLHADGDGRKVLNRYNPCVAWVQELQEEDPTLVDPDLLTGMIDSVKIPAVTKSNADEVAEQIATRGTFQVPYASQKAAVLTNKAKLGRRVEANSCQYATLDPAKQPRMPWQDVHSRIEGPAVSDLLRNFVGRWNIVSDLKLKMPERPSAYEKPGSAQIQVLRSAPAGMRKAEYQAAGGKPTGKTSFDTEDDIQRAMIQLIAKSQRFVYIESQFFVSGFGTEASFSRGGLSPAAQYINGDGLFNATNMAKGTSYLDSDSDWGWEGARPRVKLDDVKLLHPPTNGVCAALIDRITRAVLDRAKPHYHVYITLPVHPEGSLVDASIAVQVYWTMQTLVFGSRSLLNGIRRALKAKELLEQKDTGFMRVIQEEGNREFESIPLEACFEYVTLLNLRNWTKLGDRYVTEQVYVHSKLTIVDDLYALLGSANVNDRSLLGERDSEIAVLVMDEDNWREDINGTGSQRPVRRFAHELRKQVWRKLFGLEGNVRPAKELEDVIRMPGKPESWRKLQARAQANAAAYEAAFKFVPRSWSPYVENMPASIVPNWRTELKKINAIDSGEKNKGSPEFPLPAEAAFWSQARHSPEGVGQLDNIQGFIAALPIHWTEGENNRFPYPSSLVTQNDMPSGALGSLSSTLAMESDKADMAMEETERKKEEQA</sequence>
<gene>
    <name evidence="7" type="ORF">RCFBP_mp20221</name>
</gene>
<dbReference type="Pfam" id="PF00614">
    <property type="entry name" value="PLDc"/>
    <property type="match status" value="2"/>
</dbReference>
<dbReference type="SMART" id="SM00155">
    <property type="entry name" value="PLDc"/>
    <property type="match status" value="2"/>
</dbReference>
<accession>D8P411</accession>
<dbReference type="PANTHER" id="PTHR18896">
    <property type="entry name" value="PHOSPHOLIPASE D"/>
    <property type="match status" value="1"/>
</dbReference>
<keyword evidence="3" id="KW-0378">Hydrolase</keyword>
<comment type="catalytic activity">
    <reaction evidence="1">
        <text>a 1,2-diacyl-sn-glycero-3-phosphocholine + H2O = a 1,2-diacyl-sn-glycero-3-phosphate + choline + H(+)</text>
        <dbReference type="Rhea" id="RHEA:14445"/>
        <dbReference type="ChEBI" id="CHEBI:15354"/>
        <dbReference type="ChEBI" id="CHEBI:15377"/>
        <dbReference type="ChEBI" id="CHEBI:15378"/>
        <dbReference type="ChEBI" id="CHEBI:57643"/>
        <dbReference type="ChEBI" id="CHEBI:58608"/>
        <dbReference type="EC" id="3.1.4.4"/>
    </reaction>
</comment>
<evidence type="ECO:0000256" key="3">
    <source>
        <dbReference type="ARBA" id="ARBA00022801"/>
    </source>
</evidence>
<dbReference type="AlphaFoldDB" id="D8P411"/>
<keyword evidence="4" id="KW-0443">Lipid metabolism</keyword>
<dbReference type="PATRIC" id="fig|859656.5.peg.4034"/>
<dbReference type="SUPFAM" id="SSF56024">
    <property type="entry name" value="Phospholipase D/nuclease"/>
    <property type="match status" value="2"/>
</dbReference>
<geneLocation type="plasmid" evidence="7">
    <name>RCFBPv3_mp</name>
</geneLocation>
<proteinExistence type="predicted"/>
<feature type="region of interest" description="Disordered" evidence="5">
    <location>
        <begin position="826"/>
        <end position="845"/>
    </location>
</feature>
<dbReference type="EMBL" id="FP885907">
    <property type="protein sequence ID" value="CBJ53647.1"/>
    <property type="molecule type" value="Genomic_DNA"/>
</dbReference>
<evidence type="ECO:0000256" key="4">
    <source>
        <dbReference type="ARBA" id="ARBA00023098"/>
    </source>
</evidence>
<reference evidence="7" key="1">
    <citation type="journal article" date="2010" name="BMC Genomics">
        <title>Genomes of three tomato pathogens within the Ralstonia solanacearum species complex reveal significant evolutionary divergence.</title>
        <authorList>
            <person name="Remenant B."/>
            <person name="Coupat-Goutaland B."/>
            <person name="Guidot A."/>
            <person name="Cellier G."/>
            <person name="Wicker E."/>
            <person name="Allen C."/>
            <person name="Fegan M."/>
            <person name="Pruvost O."/>
            <person name="Elbaz M."/>
            <person name="Calteau A."/>
            <person name="Salvignol G."/>
            <person name="Mornico D."/>
            <person name="Mangenot S."/>
            <person name="Barbe V."/>
            <person name="Medigue C."/>
            <person name="Prior P."/>
        </authorList>
    </citation>
    <scope>NUCLEOTIDE SEQUENCE [LARGE SCALE GENOMIC DNA]</scope>
    <source>
        <strain evidence="7">CFBP2957</strain>
        <plasmid evidence="7">RCFBPv3_mp</plasmid>
    </source>
</reference>
<keyword evidence="7" id="KW-0614">Plasmid</keyword>
<evidence type="ECO:0000259" key="6">
    <source>
        <dbReference type="PROSITE" id="PS50035"/>
    </source>
</evidence>
<dbReference type="PROSITE" id="PS50035">
    <property type="entry name" value="PLD"/>
    <property type="match status" value="2"/>
</dbReference>
<dbReference type="Gene3D" id="3.30.870.10">
    <property type="entry name" value="Endonuclease Chain A"/>
    <property type="match status" value="2"/>
</dbReference>
<protein>
    <submittedName>
        <fullName evidence="7">Putative Phospholipase D</fullName>
    </submittedName>
</protein>
<dbReference type="InterPro" id="IPR015679">
    <property type="entry name" value="PLipase_D_fam"/>
</dbReference>
<dbReference type="GO" id="GO:0009395">
    <property type="term" value="P:phospholipid catabolic process"/>
    <property type="evidence" value="ECO:0007669"/>
    <property type="project" value="TreeGrafter"/>
</dbReference>
<keyword evidence="2" id="KW-0677">Repeat</keyword>
<dbReference type="GO" id="GO:0004630">
    <property type="term" value="F:phospholipase D activity"/>
    <property type="evidence" value="ECO:0007669"/>
    <property type="project" value="UniProtKB-EC"/>
</dbReference>
<dbReference type="InterPro" id="IPR001736">
    <property type="entry name" value="PLipase_D/transphosphatidylase"/>
</dbReference>
<dbReference type="RefSeq" id="WP_013208158.1">
    <property type="nucleotide sequence ID" value="NC_014309.1"/>
</dbReference>
<evidence type="ECO:0000256" key="5">
    <source>
        <dbReference type="SAM" id="MobiDB-lite"/>
    </source>
</evidence>
<dbReference type="CDD" id="cd09141">
    <property type="entry name" value="PLDc_vPLD1_2_yPLD_like_2"/>
    <property type="match status" value="1"/>
</dbReference>
<evidence type="ECO:0000256" key="1">
    <source>
        <dbReference type="ARBA" id="ARBA00000798"/>
    </source>
</evidence>
<reference evidence="7" key="2">
    <citation type="submission" date="2010-02" db="EMBL/GenBank/DDBJ databases">
        <authorList>
            <person name="Genoscope - CEA"/>
        </authorList>
    </citation>
    <scope>NUCLEOTIDE SEQUENCE</scope>
    <source>
        <strain evidence="7">CFBP2957</strain>
        <plasmid evidence="7">RCFBPv3_mp</plasmid>
    </source>
</reference>
<feature type="domain" description="PLD phosphodiesterase" evidence="6">
    <location>
        <begin position="156"/>
        <end position="183"/>
    </location>
</feature>
<dbReference type="PANTHER" id="PTHR18896:SF76">
    <property type="entry name" value="PHOSPHOLIPASE"/>
    <property type="match status" value="1"/>
</dbReference>
<evidence type="ECO:0000313" key="7">
    <source>
        <dbReference type="EMBL" id="CBJ53647.1"/>
    </source>
</evidence>
<evidence type="ECO:0000256" key="2">
    <source>
        <dbReference type="ARBA" id="ARBA00022737"/>
    </source>
</evidence>
<name>D8P411_RALSL</name>
<dbReference type="CDD" id="cd09104">
    <property type="entry name" value="PLDc_vPLD1_2_like_1"/>
    <property type="match status" value="1"/>
</dbReference>
<organism evidence="7">
    <name type="scientific">Ralstonia solanacearum CFBP2957</name>
    <dbReference type="NCBI Taxonomy" id="859656"/>
    <lineage>
        <taxon>Bacteria</taxon>
        <taxon>Pseudomonadati</taxon>
        <taxon>Pseudomonadota</taxon>
        <taxon>Betaproteobacteria</taxon>
        <taxon>Burkholderiales</taxon>
        <taxon>Burkholderiaceae</taxon>
        <taxon>Ralstonia</taxon>
        <taxon>Ralstonia solanacearum species complex</taxon>
    </lineage>
</organism>